<evidence type="ECO:0000256" key="1">
    <source>
        <dbReference type="ARBA" id="ARBA00004473"/>
    </source>
</evidence>
<gene>
    <name evidence="9" type="ORF">NLS_LOCUS5476</name>
</gene>
<dbReference type="SUPFAM" id="SSF63451">
    <property type="entry name" value="LEM domain"/>
    <property type="match status" value="1"/>
</dbReference>
<accession>A0A3P6T227</accession>
<proteinExistence type="predicted"/>
<dbReference type="InterPro" id="IPR052277">
    <property type="entry name" value="INM_ESCRT-Associated"/>
</dbReference>
<dbReference type="InterPro" id="IPR012677">
    <property type="entry name" value="Nucleotide-bd_a/b_plait_sf"/>
</dbReference>
<keyword evidence="5" id="KW-0539">Nucleus</keyword>
<feature type="compositionally biased region" description="Polar residues" evidence="6">
    <location>
        <begin position="130"/>
        <end position="145"/>
    </location>
</feature>
<dbReference type="OrthoDB" id="118234at2759"/>
<evidence type="ECO:0000313" key="10">
    <source>
        <dbReference type="Proteomes" id="UP000277928"/>
    </source>
</evidence>
<dbReference type="AlphaFoldDB" id="A0A3P6T227"/>
<dbReference type="SMART" id="SM00540">
    <property type="entry name" value="LEM"/>
    <property type="match status" value="1"/>
</dbReference>
<reference evidence="9 10" key="1">
    <citation type="submission" date="2018-08" db="EMBL/GenBank/DDBJ databases">
        <authorList>
            <person name="Laetsch R D."/>
            <person name="Stevens L."/>
            <person name="Kumar S."/>
            <person name="Blaxter L. M."/>
        </authorList>
    </citation>
    <scope>NUCLEOTIDE SEQUENCE [LARGE SCALE GENOMIC DNA]</scope>
</reference>
<name>A0A3P6T227_LITSI</name>
<dbReference type="STRING" id="42156.A0A3P6T227"/>
<dbReference type="GO" id="GO:0005637">
    <property type="term" value="C:nuclear inner membrane"/>
    <property type="evidence" value="ECO:0007669"/>
    <property type="project" value="UniProtKB-SubCell"/>
</dbReference>
<organism evidence="9 10">
    <name type="scientific">Litomosoides sigmodontis</name>
    <name type="common">Filarial nematode worm</name>
    <dbReference type="NCBI Taxonomy" id="42156"/>
    <lineage>
        <taxon>Eukaryota</taxon>
        <taxon>Metazoa</taxon>
        <taxon>Ecdysozoa</taxon>
        <taxon>Nematoda</taxon>
        <taxon>Chromadorea</taxon>
        <taxon>Rhabditida</taxon>
        <taxon>Spirurina</taxon>
        <taxon>Spiruromorpha</taxon>
        <taxon>Filarioidea</taxon>
        <taxon>Onchocercidae</taxon>
        <taxon>Litomosoides</taxon>
    </lineage>
</organism>
<evidence type="ECO:0000256" key="3">
    <source>
        <dbReference type="ARBA" id="ARBA00022989"/>
    </source>
</evidence>
<dbReference type="InterPro" id="IPR041885">
    <property type="entry name" value="MAN1_winged_helix_dom"/>
</dbReference>
<dbReference type="GO" id="GO:0031490">
    <property type="term" value="F:chromatin DNA binding"/>
    <property type="evidence" value="ECO:0007669"/>
    <property type="project" value="TreeGrafter"/>
</dbReference>
<feature type="region of interest" description="Disordered" evidence="6">
    <location>
        <begin position="130"/>
        <end position="151"/>
    </location>
</feature>
<sequence length="531" mass="60299">MYERNISLITQAPFNVIADLVMSRPVRNSPTTRRGSKSRSHSRERAVSRLSNEELRARLIALGVNAGPITSTTRAVYEKQLEKKLQQNKLSGTPSDLSDDLTNVIEERQFPTPPRPTMLLRPVYSSIPSHSLRSVNRNSDSSGKNLASSRARRRLLFNDSREELNVSGKKMVSDSDSDSDDDHMESSRIVTMSSSPVSGAHKPFSILSALKKHLNIWISFFLPRKSSLKSSEPPRSFHRGYPYSFREPAPTRSTILGFDISRVLLFFLISLFGFLLIAYLATANSGALIQGGRIAYICGIVGGIYMLRLYQTKKKAEEKRLIFDLVEKITDIIRDANEQGQIYVAEPHVRDMLLPPSKRMRNSPEWRRWQEAVEFINMNESRVSTETRIVNGVECSVWRWIPVKSSGWQGNAFGGNIRRSMADHAPSHCLKLRGMFSPARIFKDHGLEEELERIFVWNYEAKCVDLRRALLQKIDPIEPLHIGVEKDSKEGVVFVRFTSYIDCSSAFRSLHGTWFNGKNLVTGVSVQFIFQ</sequence>
<feature type="transmembrane region" description="Helical" evidence="7">
    <location>
        <begin position="293"/>
        <end position="310"/>
    </location>
</feature>
<dbReference type="InterPro" id="IPR035979">
    <property type="entry name" value="RBD_domain_sf"/>
</dbReference>
<dbReference type="OMA" id="VECSVWR"/>
<dbReference type="CDD" id="cd12940">
    <property type="entry name" value="LEM_LAP2_LEMD1"/>
    <property type="match status" value="1"/>
</dbReference>
<keyword evidence="4 7" id="KW-0472">Membrane</keyword>
<keyword evidence="10" id="KW-1185">Reference proteome</keyword>
<evidence type="ECO:0000256" key="2">
    <source>
        <dbReference type="ARBA" id="ARBA00022692"/>
    </source>
</evidence>
<dbReference type="Proteomes" id="UP000277928">
    <property type="component" value="Unassembled WGS sequence"/>
</dbReference>
<evidence type="ECO:0000256" key="5">
    <source>
        <dbReference type="ARBA" id="ARBA00023242"/>
    </source>
</evidence>
<evidence type="ECO:0000256" key="6">
    <source>
        <dbReference type="SAM" id="MobiDB-lite"/>
    </source>
</evidence>
<dbReference type="PANTHER" id="PTHR13428:SF12">
    <property type="entry name" value="INNER NUCLEAR MEMBRANE PROTEIN MAN1"/>
    <property type="match status" value="1"/>
</dbReference>
<dbReference type="InterPro" id="IPR003887">
    <property type="entry name" value="LEM_dom"/>
</dbReference>
<dbReference type="Gene3D" id="3.30.70.330">
    <property type="match status" value="1"/>
</dbReference>
<dbReference type="Pfam" id="PF03020">
    <property type="entry name" value="LEM"/>
    <property type="match status" value="1"/>
</dbReference>
<keyword evidence="2 7" id="KW-0812">Transmembrane</keyword>
<evidence type="ECO:0000313" key="9">
    <source>
        <dbReference type="EMBL" id="VDK81856.1"/>
    </source>
</evidence>
<dbReference type="FunFam" id="1.10.720.40:FF:000001">
    <property type="entry name" value="LEM domain containing 2, isoform CRA_a"/>
    <property type="match status" value="1"/>
</dbReference>
<feature type="domain" description="LEM" evidence="8">
    <location>
        <begin position="44"/>
        <end position="88"/>
    </location>
</feature>
<dbReference type="GO" id="GO:0006998">
    <property type="term" value="P:nuclear envelope organization"/>
    <property type="evidence" value="ECO:0007669"/>
    <property type="project" value="TreeGrafter"/>
</dbReference>
<dbReference type="InterPro" id="IPR011015">
    <property type="entry name" value="LEM/LEM-like_dom_sf"/>
</dbReference>
<feature type="region of interest" description="Disordered" evidence="6">
    <location>
        <begin position="26"/>
        <end position="49"/>
    </location>
</feature>
<protein>
    <recommendedName>
        <fullName evidence="8">LEM domain-containing protein</fullName>
    </recommendedName>
</protein>
<dbReference type="Gene3D" id="1.10.720.40">
    <property type="match status" value="1"/>
</dbReference>
<dbReference type="GO" id="GO:0030514">
    <property type="term" value="P:negative regulation of BMP signaling pathway"/>
    <property type="evidence" value="ECO:0007669"/>
    <property type="project" value="TreeGrafter"/>
</dbReference>
<dbReference type="PROSITE" id="PS50954">
    <property type="entry name" value="LEM"/>
    <property type="match status" value="1"/>
</dbReference>
<evidence type="ECO:0000256" key="4">
    <source>
        <dbReference type="ARBA" id="ARBA00023136"/>
    </source>
</evidence>
<keyword evidence="3 7" id="KW-1133">Transmembrane helix</keyword>
<comment type="subcellular location">
    <subcellularLocation>
        <location evidence="1">Nucleus inner membrane</location>
        <topology evidence="1">Multi-pass membrane protein</topology>
    </subcellularLocation>
</comment>
<feature type="transmembrane region" description="Helical" evidence="7">
    <location>
        <begin position="263"/>
        <end position="281"/>
    </location>
</feature>
<feature type="region of interest" description="Disordered" evidence="6">
    <location>
        <begin position="166"/>
        <end position="195"/>
    </location>
</feature>
<evidence type="ECO:0000259" key="8">
    <source>
        <dbReference type="PROSITE" id="PS50954"/>
    </source>
</evidence>
<dbReference type="Gene3D" id="1.10.10.1180">
    <property type="entry name" value="MAN1, winged-helix domain"/>
    <property type="match status" value="1"/>
</dbReference>
<dbReference type="EMBL" id="UYRX01000414">
    <property type="protein sequence ID" value="VDK81856.1"/>
    <property type="molecule type" value="Genomic_DNA"/>
</dbReference>
<dbReference type="SUPFAM" id="SSF54928">
    <property type="entry name" value="RNA-binding domain, RBD"/>
    <property type="match status" value="1"/>
</dbReference>
<evidence type="ECO:0000256" key="7">
    <source>
        <dbReference type="SAM" id="Phobius"/>
    </source>
</evidence>
<dbReference type="PANTHER" id="PTHR13428">
    <property type="entry name" value="INNER NUCLEAR MEMBRANE PROTEIN MAN1 LEM DOMAIN CONTAINING PROTEIN"/>
    <property type="match status" value="1"/>
</dbReference>